<evidence type="ECO:0000256" key="9">
    <source>
        <dbReference type="ARBA" id="ARBA00022840"/>
    </source>
</evidence>
<dbReference type="Proteomes" id="UP000027182">
    <property type="component" value="Chromosome"/>
</dbReference>
<evidence type="ECO:0000256" key="7">
    <source>
        <dbReference type="ARBA" id="ARBA00022741"/>
    </source>
</evidence>
<dbReference type="UniPathway" id="UPA00277">
    <property type="reaction ID" value="UER00407"/>
</dbReference>
<evidence type="ECO:0000256" key="4">
    <source>
        <dbReference type="ARBA" id="ARBA00022643"/>
    </source>
</evidence>
<dbReference type="GO" id="GO:0003919">
    <property type="term" value="F:FMN adenylyltransferase activity"/>
    <property type="evidence" value="ECO:0007669"/>
    <property type="project" value="UniProtKB-EC"/>
</dbReference>
<keyword evidence="5" id="KW-0808">Transferase</keyword>
<comment type="catalytic activity">
    <reaction evidence="10">
        <text>FMN + ATP + H(+) = FAD + diphosphate</text>
        <dbReference type="Rhea" id="RHEA:17237"/>
        <dbReference type="ChEBI" id="CHEBI:15378"/>
        <dbReference type="ChEBI" id="CHEBI:30616"/>
        <dbReference type="ChEBI" id="CHEBI:33019"/>
        <dbReference type="ChEBI" id="CHEBI:57692"/>
        <dbReference type="ChEBI" id="CHEBI:58210"/>
        <dbReference type="EC" id="2.7.7.2"/>
    </reaction>
</comment>
<evidence type="ECO:0000259" key="11">
    <source>
        <dbReference type="Pfam" id="PF06574"/>
    </source>
</evidence>
<evidence type="ECO:0000256" key="10">
    <source>
        <dbReference type="ARBA" id="ARBA00049494"/>
    </source>
</evidence>
<protein>
    <recommendedName>
        <fullName evidence="2">FAD synthase</fullName>
        <ecNumber evidence="2">2.7.7.2</ecNumber>
    </recommendedName>
</protein>
<evidence type="ECO:0000256" key="6">
    <source>
        <dbReference type="ARBA" id="ARBA00022695"/>
    </source>
</evidence>
<proteinExistence type="predicted"/>
<dbReference type="EMBL" id="CP005933">
    <property type="protein sequence ID" value="AIA33835.1"/>
    <property type="molecule type" value="Genomic_DNA"/>
</dbReference>
<dbReference type="HOGENOM" id="CLU_083586_0_0_14"/>
<dbReference type="GO" id="GO:0005524">
    <property type="term" value="F:ATP binding"/>
    <property type="evidence" value="ECO:0007669"/>
    <property type="project" value="UniProtKB-KW"/>
</dbReference>
<evidence type="ECO:0000313" key="13">
    <source>
        <dbReference type="Proteomes" id="UP000027182"/>
    </source>
</evidence>
<dbReference type="RefSeq" id="WP_013456459.1">
    <property type="nucleotide sequence ID" value="NZ_CP005933.1"/>
</dbReference>
<sequence length="295" mass="34032">MSFNVYSFDKLPKFNNPIYLIGVFESFHLGHNFLYEKAKEIKKNSARDIVIVFFKDVEHMFKNKDGYIFTNFENRIQEFANLGFTNGIYLEFEKLWALDADSFLKKLLKNQDESIDVVVGKDFRFGLNAKGNIDTIMNFVGAERVHPVDIVKIGDNIKVSTTFLKSCIEIGDIELVNSLNLYIYSFSAQINADDNENKVNLVTDSNIVPLKDGIYLCYIEINEMTYYAVLKANIDNLEVKFLDFELKSGVTDLKSRIRVLKSLRFISSIADDIFLDEDIIKAKKILLNRPNYDKI</sequence>
<dbReference type="PATRIC" id="fig|1316930.3.peg.259"/>
<dbReference type="InterPro" id="IPR015864">
    <property type="entry name" value="FAD_synthase"/>
</dbReference>
<dbReference type="KEGG" id="mbq:K668_01245"/>
<keyword evidence="9" id="KW-0067">ATP-binding</keyword>
<accession>A0A059Y3D1</accession>
<dbReference type="GO" id="GO:0009231">
    <property type="term" value="P:riboflavin biosynthetic process"/>
    <property type="evidence" value="ECO:0007669"/>
    <property type="project" value="InterPro"/>
</dbReference>
<comment type="pathway">
    <text evidence="1">Cofactor biosynthesis; FAD biosynthesis; FAD from FMN: step 1/1.</text>
</comment>
<keyword evidence="3" id="KW-0285">Flavoprotein</keyword>
<gene>
    <name evidence="12" type="ORF">K668_01245</name>
</gene>
<dbReference type="SUPFAM" id="SSF52374">
    <property type="entry name" value="Nucleotidylyl transferase"/>
    <property type="match status" value="1"/>
</dbReference>
<keyword evidence="7" id="KW-0547">Nucleotide-binding</keyword>
<evidence type="ECO:0000256" key="8">
    <source>
        <dbReference type="ARBA" id="ARBA00022827"/>
    </source>
</evidence>
<keyword evidence="4" id="KW-0288">FMN</keyword>
<dbReference type="Gene3D" id="3.40.50.620">
    <property type="entry name" value="HUPs"/>
    <property type="match status" value="1"/>
</dbReference>
<organism evidence="12 13">
    <name type="scientific">Mycoplasmopsis bovis CQ-W70</name>
    <dbReference type="NCBI Taxonomy" id="1316930"/>
    <lineage>
        <taxon>Bacteria</taxon>
        <taxon>Bacillati</taxon>
        <taxon>Mycoplasmatota</taxon>
        <taxon>Mycoplasmoidales</taxon>
        <taxon>Metamycoplasmataceae</taxon>
        <taxon>Mycoplasmopsis</taxon>
    </lineage>
</organism>
<dbReference type="GeneID" id="31507938"/>
<evidence type="ECO:0000256" key="2">
    <source>
        <dbReference type="ARBA" id="ARBA00012393"/>
    </source>
</evidence>
<evidence type="ECO:0000256" key="1">
    <source>
        <dbReference type="ARBA" id="ARBA00004726"/>
    </source>
</evidence>
<dbReference type="GO" id="GO:0006747">
    <property type="term" value="P:FAD biosynthetic process"/>
    <property type="evidence" value="ECO:0007669"/>
    <property type="project" value="UniProtKB-UniPathway"/>
</dbReference>
<name>A0A059Y3D1_MYCBV</name>
<keyword evidence="6" id="KW-0548">Nucleotidyltransferase</keyword>
<dbReference type="NCBIfam" id="NF045965">
    <property type="entry name" value="RibF_rel"/>
    <property type="match status" value="1"/>
</dbReference>
<dbReference type="NCBIfam" id="NF005518">
    <property type="entry name" value="PRK07143.1"/>
    <property type="match status" value="1"/>
</dbReference>
<feature type="domain" description="FAD synthetase" evidence="11">
    <location>
        <begin position="19"/>
        <end position="152"/>
    </location>
</feature>
<dbReference type="Pfam" id="PF06574">
    <property type="entry name" value="FAD_syn"/>
    <property type="match status" value="1"/>
</dbReference>
<evidence type="ECO:0000256" key="3">
    <source>
        <dbReference type="ARBA" id="ARBA00022630"/>
    </source>
</evidence>
<dbReference type="AlphaFoldDB" id="A0A059Y3D1"/>
<dbReference type="InterPro" id="IPR014729">
    <property type="entry name" value="Rossmann-like_a/b/a_fold"/>
</dbReference>
<keyword evidence="8" id="KW-0274">FAD</keyword>
<dbReference type="EC" id="2.7.7.2" evidence="2"/>
<evidence type="ECO:0000313" key="12">
    <source>
        <dbReference type="EMBL" id="AIA33835.1"/>
    </source>
</evidence>
<reference evidence="12 13" key="1">
    <citation type="submission" date="2013-04" db="EMBL/GenBank/DDBJ databases">
        <authorList>
            <person name="Lin L."/>
            <person name="Zeng Z."/>
            <person name="Xie J."/>
            <person name="Luo L."/>
            <person name="Yang Z."/>
            <person name="Liang W."/>
            <person name="Lin H."/>
            <person name="Dong C."/>
            <person name="Sun Y."/>
        </authorList>
    </citation>
    <scope>NUCLEOTIDE SEQUENCE [LARGE SCALE GENOMIC DNA]</scope>
    <source>
        <strain evidence="12 13">CQ-W70</strain>
    </source>
</reference>
<evidence type="ECO:0000256" key="5">
    <source>
        <dbReference type="ARBA" id="ARBA00022679"/>
    </source>
</evidence>